<accession>A0A0C9MTL7</accession>
<feature type="compositionally biased region" description="Polar residues" evidence="1">
    <location>
        <begin position="148"/>
        <end position="175"/>
    </location>
</feature>
<dbReference type="Proteomes" id="UP000053815">
    <property type="component" value="Unassembled WGS sequence"/>
</dbReference>
<sequence length="194" mass="20785">MAGNNSKKTTERRDSSVYKQQQQQQRKNSAGGAGAKKDTVVHHQNNTGTNKILNPKAQQAAGAAILSAVTSPQPSGLAQAQQQSVGANGFNRGELVEFLNMRNVYTLDGSGRHGILNVLDIGFSDVLTAYQNTNLDPKMRPEKYESAKPTTTSAWGKSSTGVPSAWGQQQSQAKDSNGVMANGSDFLSELNKKF</sequence>
<dbReference type="EMBL" id="DF836686">
    <property type="protein sequence ID" value="GAN10754.1"/>
    <property type="molecule type" value="Genomic_DNA"/>
</dbReference>
<organism evidence="2">
    <name type="scientific">Mucor ambiguus</name>
    <dbReference type="NCBI Taxonomy" id="91626"/>
    <lineage>
        <taxon>Eukaryota</taxon>
        <taxon>Fungi</taxon>
        <taxon>Fungi incertae sedis</taxon>
        <taxon>Mucoromycota</taxon>
        <taxon>Mucoromycotina</taxon>
        <taxon>Mucoromycetes</taxon>
        <taxon>Mucorales</taxon>
        <taxon>Mucorineae</taxon>
        <taxon>Mucoraceae</taxon>
        <taxon>Mucor</taxon>
    </lineage>
</organism>
<reference evidence="2" key="1">
    <citation type="submission" date="2014-09" db="EMBL/GenBank/DDBJ databases">
        <title>Draft genome sequence of an oleaginous Mucoromycotina fungus Mucor ambiguus NBRC6742.</title>
        <authorList>
            <person name="Takeda I."/>
            <person name="Yamane N."/>
            <person name="Morita T."/>
            <person name="Tamano K."/>
            <person name="Machida M."/>
            <person name="Baker S."/>
            <person name="Koike H."/>
        </authorList>
    </citation>
    <scope>NUCLEOTIDE SEQUENCE</scope>
    <source>
        <strain evidence="2">NBRC 6742</strain>
    </source>
</reference>
<evidence type="ECO:0000313" key="3">
    <source>
        <dbReference type="Proteomes" id="UP000053815"/>
    </source>
</evidence>
<keyword evidence="3" id="KW-1185">Reference proteome</keyword>
<name>A0A0C9MTL7_9FUNG</name>
<protein>
    <submittedName>
        <fullName evidence="2">Uncharacterized protein</fullName>
    </submittedName>
</protein>
<gene>
    <name evidence="2" type="ORF">MAM1_0397c10301</name>
</gene>
<dbReference type="AlphaFoldDB" id="A0A0C9MTL7"/>
<evidence type="ECO:0000256" key="1">
    <source>
        <dbReference type="SAM" id="MobiDB-lite"/>
    </source>
</evidence>
<feature type="region of interest" description="Disordered" evidence="1">
    <location>
        <begin position="140"/>
        <end position="182"/>
    </location>
</feature>
<dbReference type="STRING" id="91626.A0A0C9MTL7"/>
<evidence type="ECO:0000313" key="2">
    <source>
        <dbReference type="EMBL" id="GAN10754.1"/>
    </source>
</evidence>
<dbReference type="OrthoDB" id="5598843at2759"/>
<feature type="region of interest" description="Disordered" evidence="1">
    <location>
        <begin position="1"/>
        <end position="39"/>
    </location>
</feature>
<proteinExistence type="predicted"/>